<dbReference type="EMBL" id="CP029556">
    <property type="protein sequence ID" value="AXA85037.1"/>
    <property type="molecule type" value="Genomic_DNA"/>
</dbReference>
<evidence type="ECO:0000256" key="2">
    <source>
        <dbReference type="ARBA" id="ARBA00022606"/>
    </source>
</evidence>
<dbReference type="Gene3D" id="3.30.450.20">
    <property type="entry name" value="PAS domain"/>
    <property type="match status" value="1"/>
</dbReference>
<keyword evidence="2" id="KW-0716">Sensory transduction</keyword>
<keyword evidence="7" id="KW-1185">Reference proteome</keyword>
<feature type="domain" description="Phytochrome chromophore attachment site" evidence="5">
    <location>
        <begin position="147"/>
        <end position="304"/>
    </location>
</feature>
<accession>A0A344J7M7</accession>
<evidence type="ECO:0000256" key="4">
    <source>
        <dbReference type="ARBA" id="ARBA00023170"/>
    </source>
</evidence>
<dbReference type="SUPFAM" id="SSF55785">
    <property type="entry name" value="PYP-like sensor domain (PAS domain)"/>
    <property type="match status" value="1"/>
</dbReference>
<sequence>MTSDNRLEIEQALAACASEPIQFSGGIQPHGYLVSCDLATGVVRHVSDNCRTLFGIAPEHIIGQPIADFVHLDVPMLGNYSPEAEPQAAEYIASVNIGERAQYCDVSVHVAQGLAHLEIEPQPRVAQVSAAELVHDMIFRITAETGDDARLHALMTEQVRRLTGFDRVMVYRFLPDDSGEVIAESLAEGVQSCLGLRYPASDIPPQARALYLRNRVRVIADTDYRPVPIVPALNPDGTPLDLSRHGLRSVSPVHLEYMRNMGMAASMSISIIVDGRLWGLVACHHRTPRQLPPRHRTAADLLGMFYSLRVSASEHLRTVARKIRGRAIRTAMVRAFMDGDAPAVTIAHQLADLRDMMPANAAVLLAAAGDVREGEPVDDATLDAARAWLARRPDREVMATHIAADWLDGADLRYAGVLAMRLDDDHAVLLLRREQVADVEWAGEPVKHLVTTDDGVRMAPRRSFNTWRETVHGQARPWDRDDLEDAEATMLLLRQGLAATPRG</sequence>
<dbReference type="InterPro" id="IPR013515">
    <property type="entry name" value="Phytochrome_cen-reg"/>
</dbReference>
<dbReference type="Pfam" id="PF00360">
    <property type="entry name" value="PHY"/>
    <property type="match status" value="1"/>
</dbReference>
<keyword evidence="4" id="KW-0675">Receptor</keyword>
<dbReference type="InterPro" id="IPR000014">
    <property type="entry name" value="PAS"/>
</dbReference>
<evidence type="ECO:0000313" key="6">
    <source>
        <dbReference type="EMBL" id="AXA85037.1"/>
    </source>
</evidence>
<dbReference type="RefSeq" id="WP_112927249.1">
    <property type="nucleotide sequence ID" value="NZ_CP029556.1"/>
</dbReference>
<dbReference type="InterPro" id="IPR013654">
    <property type="entry name" value="PAS_2"/>
</dbReference>
<dbReference type="InterPro" id="IPR029016">
    <property type="entry name" value="GAF-like_dom_sf"/>
</dbReference>
<dbReference type="PANTHER" id="PTHR43065">
    <property type="entry name" value="SENSOR HISTIDINE KINASE"/>
    <property type="match status" value="1"/>
</dbReference>
<dbReference type="Gene3D" id="3.30.450.40">
    <property type="match status" value="1"/>
</dbReference>
<dbReference type="SUPFAM" id="SSF55781">
    <property type="entry name" value="GAF domain-like"/>
    <property type="match status" value="2"/>
</dbReference>
<dbReference type="Gene3D" id="3.30.450.270">
    <property type="match status" value="1"/>
</dbReference>
<dbReference type="Pfam" id="PF01590">
    <property type="entry name" value="GAF"/>
    <property type="match status" value="1"/>
</dbReference>
<evidence type="ECO:0000259" key="5">
    <source>
        <dbReference type="PROSITE" id="PS50046"/>
    </source>
</evidence>
<evidence type="ECO:0000256" key="3">
    <source>
        <dbReference type="ARBA" id="ARBA00022991"/>
    </source>
</evidence>
<keyword evidence="3" id="KW-0157">Chromophore</keyword>
<dbReference type="PROSITE" id="PS50046">
    <property type="entry name" value="PHYTOCHROME_2"/>
    <property type="match status" value="1"/>
</dbReference>
<dbReference type="Proteomes" id="UP000251842">
    <property type="component" value="Chromosome"/>
</dbReference>
<dbReference type="InterPro" id="IPR043150">
    <property type="entry name" value="Phytochrome_PHY_sf"/>
</dbReference>
<reference evidence="7" key="1">
    <citation type="submission" date="2018-05" db="EMBL/GenBank/DDBJ databases">
        <title>Luteimonas pekinense sp. nov., isolated from human Meibomian gland secretions, Beijing, China.</title>
        <authorList>
            <person name="Wen T."/>
            <person name="Bai H."/>
            <person name="Lv H."/>
        </authorList>
    </citation>
    <scope>NUCLEOTIDE SEQUENCE [LARGE SCALE GENOMIC DNA]</scope>
    <source>
        <strain evidence="7">83-4</strain>
    </source>
</reference>
<dbReference type="GO" id="GO:0006355">
    <property type="term" value="P:regulation of DNA-templated transcription"/>
    <property type="evidence" value="ECO:0007669"/>
    <property type="project" value="InterPro"/>
</dbReference>
<dbReference type="CDD" id="cd00130">
    <property type="entry name" value="PAS"/>
    <property type="match status" value="1"/>
</dbReference>
<name>A0A344J7M7_9GAMM</name>
<dbReference type="InterPro" id="IPR016132">
    <property type="entry name" value="Phyto_chromo_attachment"/>
</dbReference>
<keyword evidence="1" id="KW-0600">Photoreceptor protein</keyword>
<dbReference type="PANTHER" id="PTHR43065:SF42">
    <property type="entry name" value="TWO-COMPONENT SENSOR PPRA"/>
    <property type="match status" value="1"/>
</dbReference>
<proteinExistence type="predicted"/>
<dbReference type="GO" id="GO:0009881">
    <property type="term" value="F:photoreceptor activity"/>
    <property type="evidence" value="ECO:0007669"/>
    <property type="project" value="UniProtKB-KW"/>
</dbReference>
<dbReference type="InterPro" id="IPR003018">
    <property type="entry name" value="GAF"/>
</dbReference>
<gene>
    <name evidence="6" type="ORF">DCD74_10410</name>
</gene>
<protein>
    <recommendedName>
        <fullName evidence="5">Phytochrome chromophore attachment site domain-containing protein</fullName>
    </recommendedName>
</protein>
<dbReference type="OrthoDB" id="9808408at2"/>
<dbReference type="AlphaFoldDB" id="A0A344J7M7"/>
<evidence type="ECO:0000256" key="1">
    <source>
        <dbReference type="ARBA" id="ARBA00022543"/>
    </source>
</evidence>
<dbReference type="InterPro" id="IPR035965">
    <property type="entry name" value="PAS-like_dom_sf"/>
</dbReference>
<dbReference type="SMART" id="SM00065">
    <property type="entry name" value="GAF"/>
    <property type="match status" value="1"/>
</dbReference>
<organism evidence="6 7">
    <name type="scientific">Solilutibacter oculi</name>
    <dbReference type="NCBI Taxonomy" id="2698682"/>
    <lineage>
        <taxon>Bacteria</taxon>
        <taxon>Pseudomonadati</taxon>
        <taxon>Pseudomonadota</taxon>
        <taxon>Gammaproteobacteria</taxon>
        <taxon>Lysobacterales</taxon>
        <taxon>Lysobacteraceae</taxon>
        <taxon>Solilutibacter</taxon>
    </lineage>
</organism>
<dbReference type="Pfam" id="PF08446">
    <property type="entry name" value="PAS_2"/>
    <property type="match status" value="1"/>
</dbReference>
<dbReference type="KEGG" id="lue:DCD74_10410"/>
<dbReference type="GO" id="GO:0009584">
    <property type="term" value="P:detection of visible light"/>
    <property type="evidence" value="ECO:0007669"/>
    <property type="project" value="InterPro"/>
</dbReference>
<evidence type="ECO:0000313" key="7">
    <source>
        <dbReference type="Proteomes" id="UP000251842"/>
    </source>
</evidence>